<dbReference type="GO" id="GO:0006353">
    <property type="term" value="P:DNA-templated transcription termination"/>
    <property type="evidence" value="ECO:0007669"/>
    <property type="project" value="UniProtKB-KW"/>
</dbReference>
<comment type="caution">
    <text evidence="4">The sequence shown here is derived from an EMBL/GenBank/DDBJ whole genome shotgun (WGS) entry which is preliminary data.</text>
</comment>
<reference evidence="4" key="1">
    <citation type="submission" date="2022-12" db="EMBL/GenBank/DDBJ databases">
        <title>Draft genome assemblies for two species of Escallonia (Escalloniales).</title>
        <authorList>
            <person name="Chanderbali A."/>
            <person name="Dervinis C."/>
            <person name="Anghel I."/>
            <person name="Soltis D."/>
            <person name="Soltis P."/>
            <person name="Zapata F."/>
        </authorList>
    </citation>
    <scope>NUCLEOTIDE SEQUENCE</scope>
    <source>
        <strain evidence="4">UCBG64.0493</strain>
        <tissue evidence="4">Leaf</tissue>
    </source>
</reference>
<dbReference type="FunFam" id="1.25.70.10:FF:000001">
    <property type="entry name" value="Mitochondrial transcription termination factor-like"/>
    <property type="match status" value="1"/>
</dbReference>
<evidence type="ECO:0000256" key="3">
    <source>
        <dbReference type="ARBA" id="ARBA00022946"/>
    </source>
</evidence>
<dbReference type="PANTHER" id="PTHR13068">
    <property type="entry name" value="CGI-12 PROTEIN-RELATED"/>
    <property type="match status" value="1"/>
</dbReference>
<keyword evidence="2" id="KW-0804">Transcription</keyword>
<keyword evidence="2" id="KW-0806">Transcription termination</keyword>
<evidence type="ECO:0000256" key="2">
    <source>
        <dbReference type="ARBA" id="ARBA00022472"/>
    </source>
</evidence>
<dbReference type="EMBL" id="JAVXUP010000863">
    <property type="protein sequence ID" value="KAK3019653.1"/>
    <property type="molecule type" value="Genomic_DNA"/>
</dbReference>
<comment type="similarity">
    <text evidence="1">Belongs to the mTERF family.</text>
</comment>
<evidence type="ECO:0000313" key="5">
    <source>
        <dbReference type="Proteomes" id="UP001188597"/>
    </source>
</evidence>
<dbReference type="InterPro" id="IPR038538">
    <property type="entry name" value="MTERF_sf"/>
</dbReference>
<dbReference type="Gene3D" id="1.25.70.10">
    <property type="entry name" value="Transcription termination factor 3, mitochondrial"/>
    <property type="match status" value="1"/>
</dbReference>
<accession>A0AA88W4R2</accession>
<keyword evidence="3" id="KW-0809">Transit peptide</keyword>
<evidence type="ECO:0000256" key="1">
    <source>
        <dbReference type="ARBA" id="ARBA00007692"/>
    </source>
</evidence>
<keyword evidence="5" id="KW-1185">Reference proteome</keyword>
<dbReference type="Pfam" id="PF02536">
    <property type="entry name" value="mTERF"/>
    <property type="match status" value="1"/>
</dbReference>
<evidence type="ECO:0008006" key="6">
    <source>
        <dbReference type="Google" id="ProtNLM"/>
    </source>
</evidence>
<dbReference type="AlphaFoldDB" id="A0AA88W4R2"/>
<keyword evidence="2" id="KW-0805">Transcription regulation</keyword>
<name>A0AA88W4R2_9ASTE</name>
<dbReference type="PANTHER" id="PTHR13068:SF133">
    <property type="entry name" value="MITOCHONDRIAL TRANSCRIPTION TERMINATION FACTOR FAMILY PROTEIN"/>
    <property type="match status" value="1"/>
</dbReference>
<dbReference type="SMART" id="SM00733">
    <property type="entry name" value="Mterf"/>
    <property type="match status" value="3"/>
</dbReference>
<sequence>MLLSDQKAILVLKLLSCNFLHDVQSNLAPNVALLKQVGVPQLYISIAVLKYPHIMSTETHRFDDSVKEVLKMGFDPSKVCFVQALSVICGQSKLSWEHKKVVYKRWGWSDHEISFAFRKHPLCMIKSESKIMNVMDFLVNKMGFQSSAIVRAANVLYYSLEKRIIPRCSVVRFLVLKGLLNKVPTLVLSLMVPDFDSGFNLCWLVDVQWLRLWDHYRLLLVCYEEEPAEWDGIDKSRGLVKVEERWEMELKTYQVYSLQGHCVSGSDWDRLVY</sequence>
<organism evidence="4 5">
    <name type="scientific">Escallonia herrerae</name>
    <dbReference type="NCBI Taxonomy" id="1293975"/>
    <lineage>
        <taxon>Eukaryota</taxon>
        <taxon>Viridiplantae</taxon>
        <taxon>Streptophyta</taxon>
        <taxon>Embryophyta</taxon>
        <taxon>Tracheophyta</taxon>
        <taxon>Spermatophyta</taxon>
        <taxon>Magnoliopsida</taxon>
        <taxon>eudicotyledons</taxon>
        <taxon>Gunneridae</taxon>
        <taxon>Pentapetalae</taxon>
        <taxon>asterids</taxon>
        <taxon>campanulids</taxon>
        <taxon>Escalloniales</taxon>
        <taxon>Escalloniaceae</taxon>
        <taxon>Escallonia</taxon>
    </lineage>
</organism>
<gene>
    <name evidence="4" type="ORF">RJ639_004036</name>
</gene>
<proteinExistence type="inferred from homology"/>
<dbReference type="Proteomes" id="UP001188597">
    <property type="component" value="Unassembled WGS sequence"/>
</dbReference>
<evidence type="ECO:0000313" key="4">
    <source>
        <dbReference type="EMBL" id="KAK3019653.1"/>
    </source>
</evidence>
<dbReference type="GO" id="GO:0003676">
    <property type="term" value="F:nucleic acid binding"/>
    <property type="evidence" value="ECO:0007669"/>
    <property type="project" value="InterPro"/>
</dbReference>
<protein>
    <recommendedName>
        <fullName evidence="6">Mitochondrial transcription termination factor family protein</fullName>
    </recommendedName>
</protein>
<dbReference type="InterPro" id="IPR003690">
    <property type="entry name" value="MTERF"/>
</dbReference>